<reference evidence="2" key="2">
    <citation type="submission" date="2020-09" db="EMBL/GenBank/DDBJ databases">
        <authorList>
            <person name="Sun Q."/>
            <person name="Kim S."/>
        </authorList>
    </citation>
    <scope>NUCLEOTIDE SEQUENCE</scope>
    <source>
        <strain evidence="2">KCTC 22164</strain>
    </source>
</reference>
<accession>A0A918JNV1</accession>
<evidence type="ECO:0000313" key="3">
    <source>
        <dbReference type="Proteomes" id="UP000631300"/>
    </source>
</evidence>
<feature type="transmembrane region" description="Helical" evidence="1">
    <location>
        <begin position="124"/>
        <end position="147"/>
    </location>
</feature>
<keyword evidence="1" id="KW-1133">Transmembrane helix</keyword>
<evidence type="ECO:0000313" key="2">
    <source>
        <dbReference type="EMBL" id="GGW91998.1"/>
    </source>
</evidence>
<dbReference type="Pfam" id="PF10688">
    <property type="entry name" value="Imp-YgjV"/>
    <property type="match status" value="1"/>
</dbReference>
<keyword evidence="3" id="KW-1185">Reference proteome</keyword>
<feature type="transmembrane region" description="Helical" evidence="1">
    <location>
        <begin position="96"/>
        <end position="115"/>
    </location>
</feature>
<dbReference type="Proteomes" id="UP000631300">
    <property type="component" value="Unassembled WGS sequence"/>
</dbReference>
<proteinExistence type="predicted"/>
<feature type="transmembrane region" description="Helical" evidence="1">
    <location>
        <begin position="72"/>
        <end position="90"/>
    </location>
</feature>
<dbReference type="RefSeq" id="WP_189407470.1">
    <property type="nucleotide sequence ID" value="NZ_BMXP01000008.1"/>
</dbReference>
<dbReference type="EMBL" id="BMXP01000008">
    <property type="protein sequence ID" value="GGW91998.1"/>
    <property type="molecule type" value="Genomic_DNA"/>
</dbReference>
<evidence type="ECO:0000256" key="1">
    <source>
        <dbReference type="SAM" id="Phobius"/>
    </source>
</evidence>
<comment type="caution">
    <text evidence="2">The sequence shown here is derived from an EMBL/GenBank/DDBJ whole genome shotgun (WGS) entry which is preliminary data.</text>
</comment>
<organism evidence="2 3">
    <name type="scientific">Alteromonas halophila</name>
    <dbReference type="NCBI Taxonomy" id="516698"/>
    <lineage>
        <taxon>Bacteria</taxon>
        <taxon>Pseudomonadati</taxon>
        <taxon>Pseudomonadota</taxon>
        <taxon>Gammaproteobacteria</taxon>
        <taxon>Alteromonadales</taxon>
        <taxon>Alteromonadaceae</taxon>
        <taxon>Alteromonas/Salinimonas group</taxon>
        <taxon>Alteromonas</taxon>
    </lineage>
</organism>
<sequence>MDMLAEGFGALAVVLNFIGYRQNKVEKYLFVSSFALMSVSIHFFMLDAMAAGIGTLLASIRNMVALKYRGKSVLFFFVAANIGFFIYEWFGLDHGPLIIVAYTSSLIFTVGSIVIRDAMRIRQWFLVAESLGLIYSVSVGSIFGTVFNVSNLSSIISKLYMERRRN</sequence>
<dbReference type="AlphaFoldDB" id="A0A918JNV1"/>
<reference evidence="2" key="1">
    <citation type="journal article" date="2014" name="Int. J. Syst. Evol. Microbiol.">
        <title>Complete genome sequence of Corynebacterium casei LMG S-19264T (=DSM 44701T), isolated from a smear-ripened cheese.</title>
        <authorList>
            <consortium name="US DOE Joint Genome Institute (JGI-PGF)"/>
            <person name="Walter F."/>
            <person name="Albersmeier A."/>
            <person name="Kalinowski J."/>
            <person name="Ruckert C."/>
        </authorList>
    </citation>
    <scope>NUCLEOTIDE SEQUENCE</scope>
    <source>
        <strain evidence="2">KCTC 22164</strain>
    </source>
</reference>
<keyword evidence="1" id="KW-0812">Transmembrane</keyword>
<evidence type="ECO:0008006" key="4">
    <source>
        <dbReference type="Google" id="ProtNLM"/>
    </source>
</evidence>
<gene>
    <name evidence="2" type="ORF">GCM10007391_27810</name>
</gene>
<dbReference type="InterPro" id="IPR019629">
    <property type="entry name" value="Uncharacterised_HI1736/YgjV"/>
</dbReference>
<feature type="transmembrane region" description="Helical" evidence="1">
    <location>
        <begin position="34"/>
        <end position="60"/>
    </location>
</feature>
<protein>
    <recommendedName>
        <fullName evidence="4">YgjV family protein</fullName>
    </recommendedName>
</protein>
<name>A0A918JNV1_9ALTE</name>
<keyword evidence="1" id="KW-0472">Membrane</keyword>